<comment type="subcellular location">
    <subcellularLocation>
        <location evidence="1 9">Cytoplasm</location>
    </subcellularLocation>
</comment>
<keyword evidence="6 9" id="KW-0238">DNA-binding</keyword>
<dbReference type="GO" id="GO:0051301">
    <property type="term" value="P:cell division"/>
    <property type="evidence" value="ECO:0007669"/>
    <property type="project" value="UniProtKB-KW"/>
</dbReference>
<feature type="domain" description="Core-binding (CB)" evidence="11">
    <location>
        <begin position="24"/>
        <end position="109"/>
    </location>
</feature>
<dbReference type="InterPro" id="IPR023009">
    <property type="entry name" value="Tyrosine_recombinase_XerC/XerD"/>
</dbReference>
<dbReference type="GO" id="GO:0003677">
    <property type="term" value="F:DNA binding"/>
    <property type="evidence" value="ECO:0007669"/>
    <property type="project" value="UniProtKB-UniRule"/>
</dbReference>
<evidence type="ECO:0000256" key="1">
    <source>
        <dbReference type="ARBA" id="ARBA00004496"/>
    </source>
</evidence>
<dbReference type="Gene3D" id="1.10.443.10">
    <property type="entry name" value="Intergrase catalytic core"/>
    <property type="match status" value="1"/>
</dbReference>
<evidence type="ECO:0000259" key="11">
    <source>
        <dbReference type="PROSITE" id="PS51900"/>
    </source>
</evidence>
<keyword evidence="3 9" id="KW-0132">Cell division</keyword>
<comment type="subunit">
    <text evidence="9">Forms a cyclic heterotetrameric complex composed of two molecules of XerC and two molecules of XerD.</text>
</comment>
<dbReference type="Pfam" id="PF02899">
    <property type="entry name" value="Phage_int_SAM_1"/>
    <property type="match status" value="1"/>
</dbReference>
<feature type="active site" evidence="9">
    <location>
        <position position="269"/>
    </location>
</feature>
<evidence type="ECO:0000256" key="8">
    <source>
        <dbReference type="ARBA" id="ARBA00023306"/>
    </source>
</evidence>
<comment type="caution">
    <text evidence="12">The sequence shown here is derived from an EMBL/GenBank/DDBJ whole genome shotgun (WGS) entry which is preliminary data.</text>
</comment>
<evidence type="ECO:0000256" key="6">
    <source>
        <dbReference type="ARBA" id="ARBA00023125"/>
    </source>
</evidence>
<feature type="domain" description="Tyr recombinase" evidence="10">
    <location>
        <begin position="130"/>
        <end position="317"/>
    </location>
</feature>
<evidence type="ECO:0000256" key="2">
    <source>
        <dbReference type="ARBA" id="ARBA00022490"/>
    </source>
</evidence>
<evidence type="ECO:0000256" key="9">
    <source>
        <dbReference type="HAMAP-Rule" id="MF_01808"/>
    </source>
</evidence>
<dbReference type="GO" id="GO:0009037">
    <property type="term" value="F:tyrosine-based site-specific recombinase activity"/>
    <property type="evidence" value="ECO:0007669"/>
    <property type="project" value="UniProtKB-UniRule"/>
</dbReference>
<dbReference type="Proteomes" id="UP000013028">
    <property type="component" value="Unassembled WGS sequence"/>
</dbReference>
<dbReference type="GO" id="GO:0005737">
    <property type="term" value="C:cytoplasm"/>
    <property type="evidence" value="ECO:0007669"/>
    <property type="project" value="UniProtKB-SubCell"/>
</dbReference>
<dbReference type="GO" id="GO:0006313">
    <property type="term" value="P:DNA transposition"/>
    <property type="evidence" value="ECO:0007669"/>
    <property type="project" value="UniProtKB-UniRule"/>
</dbReference>
<feature type="active site" evidence="9">
    <location>
        <position position="198"/>
    </location>
</feature>
<dbReference type="SUPFAM" id="SSF56349">
    <property type="entry name" value="DNA breaking-rejoining enzymes"/>
    <property type="match status" value="1"/>
</dbReference>
<dbReference type="NCBIfam" id="NF040815">
    <property type="entry name" value="recomb_XerA_Arch"/>
    <property type="match status" value="1"/>
</dbReference>
<dbReference type="Gene3D" id="1.10.150.130">
    <property type="match status" value="1"/>
</dbReference>
<comment type="similarity">
    <text evidence="9">Belongs to the 'phage' integrase family. XerC subfamily.</text>
</comment>
<evidence type="ECO:0000256" key="5">
    <source>
        <dbReference type="ARBA" id="ARBA00022908"/>
    </source>
</evidence>
<dbReference type="GO" id="GO:0007059">
    <property type="term" value="P:chromosome segregation"/>
    <property type="evidence" value="ECO:0007669"/>
    <property type="project" value="UniProtKB-UniRule"/>
</dbReference>
<feature type="active site" description="O-(3'-phospho-DNA)-tyrosine intermediate" evidence="9">
    <location>
        <position position="304"/>
    </location>
</feature>
<evidence type="ECO:0000313" key="12">
    <source>
        <dbReference type="EMBL" id="ENV40902.1"/>
    </source>
</evidence>
<accession>A0AAV3INS4</accession>
<evidence type="ECO:0000256" key="7">
    <source>
        <dbReference type="ARBA" id="ARBA00023172"/>
    </source>
</evidence>
<dbReference type="CDD" id="cd00798">
    <property type="entry name" value="INT_XerDC_C"/>
    <property type="match status" value="1"/>
</dbReference>
<evidence type="ECO:0000259" key="10">
    <source>
        <dbReference type="PROSITE" id="PS51898"/>
    </source>
</evidence>
<dbReference type="InterPro" id="IPR002104">
    <property type="entry name" value="Integrase_catalytic"/>
</dbReference>
<dbReference type="EMBL" id="APPP01000013">
    <property type="protein sequence ID" value="ENV40902.1"/>
    <property type="molecule type" value="Genomic_DNA"/>
</dbReference>
<dbReference type="InterPro" id="IPR013762">
    <property type="entry name" value="Integrase-like_cat_sf"/>
</dbReference>
<dbReference type="InterPro" id="IPR011010">
    <property type="entry name" value="DNA_brk_join_enz"/>
</dbReference>
<dbReference type="InterPro" id="IPR010998">
    <property type="entry name" value="Integrase_recombinase_N"/>
</dbReference>
<protein>
    <recommendedName>
        <fullName evidence="9">Tyrosine recombinase XerC</fullName>
    </recommendedName>
</protein>
<dbReference type="PANTHER" id="PTHR30349:SF81">
    <property type="entry name" value="TYROSINE RECOMBINASE XERC"/>
    <property type="match status" value="1"/>
</dbReference>
<sequence length="326" mass="38027">MKFLCSNSFWYTQKNGQIMESNLDFALQLLSMWLKERKIQNQSEHTITAYERDVKSFLEFCDSKKINLKNVEASDLREYLAQRVEQDQLSASSMQRHLTSIRQFMKWAEQGKYLEINPTDDFKLKRQPRPLPGMIDIETVNQILDQPMPEKPIDQQLWLRDKAMLELLYSSGLRLAELQGLTIKDIDFNRHLVRITGKGNKTRIVPFGKKAKESLLNWLKVYKIWKGHFDQNAFVFISQHGGVLTPRQIEKRVKLQAQRAGVNVDLHPHLLRHCFASHMLSSSGDLRSVQEMLGHSNLSTTQIYTHIDFDHLAQVYDQAHPRATKH</sequence>
<keyword evidence="7 9" id="KW-0233">DNA recombination</keyword>
<feature type="active site" evidence="9">
    <location>
        <position position="272"/>
    </location>
</feature>
<dbReference type="PROSITE" id="PS51898">
    <property type="entry name" value="TYR_RECOMBINASE"/>
    <property type="match status" value="1"/>
</dbReference>
<dbReference type="PANTHER" id="PTHR30349">
    <property type="entry name" value="PHAGE INTEGRASE-RELATED"/>
    <property type="match status" value="1"/>
</dbReference>
<dbReference type="PROSITE" id="PS51900">
    <property type="entry name" value="CB"/>
    <property type="match status" value="1"/>
</dbReference>
<organism evidence="12 13">
    <name type="scientific">Acinetobacter nosocomialis NIPH 386</name>
    <dbReference type="NCBI Taxonomy" id="1217985"/>
    <lineage>
        <taxon>Bacteria</taxon>
        <taxon>Pseudomonadati</taxon>
        <taxon>Pseudomonadota</taxon>
        <taxon>Gammaproteobacteria</taxon>
        <taxon>Moraxellales</taxon>
        <taxon>Moraxellaceae</taxon>
        <taxon>Acinetobacter</taxon>
        <taxon>Acinetobacter calcoaceticus/baumannii complex</taxon>
    </lineage>
</organism>
<keyword evidence="8 9" id="KW-0131">Cell cycle</keyword>
<dbReference type="Pfam" id="PF00589">
    <property type="entry name" value="Phage_integrase"/>
    <property type="match status" value="1"/>
</dbReference>
<reference evidence="12 13" key="1">
    <citation type="submission" date="2013-02" db="EMBL/GenBank/DDBJ databases">
        <title>The Genome Sequence of Acinetobacter nosocomialis NIPH 386.</title>
        <authorList>
            <consortium name="The Broad Institute Genome Sequencing Platform"/>
            <consortium name="The Broad Institute Genome Sequencing Center for Infectious Disease"/>
            <person name="Cerqueira G."/>
            <person name="Feldgarden M."/>
            <person name="Courvalin P."/>
            <person name="Perichon B."/>
            <person name="Grillot-Courvalin C."/>
            <person name="Clermont D."/>
            <person name="Rocha E."/>
            <person name="Yoon E.-J."/>
            <person name="Nemec A."/>
            <person name="Walker B."/>
            <person name="Young S.K."/>
            <person name="Zeng Q."/>
            <person name="Gargeya S."/>
            <person name="Fitzgerald M."/>
            <person name="Haas B."/>
            <person name="Abouelleil A."/>
            <person name="Alvarado L."/>
            <person name="Arachchi H.M."/>
            <person name="Berlin A.M."/>
            <person name="Chapman S.B."/>
            <person name="Dewar J."/>
            <person name="Goldberg J."/>
            <person name="Griggs A."/>
            <person name="Gujja S."/>
            <person name="Hansen M."/>
            <person name="Howarth C."/>
            <person name="Imamovic A."/>
            <person name="Larimer J."/>
            <person name="McCowan C."/>
            <person name="Murphy C."/>
            <person name="Neiman D."/>
            <person name="Pearson M."/>
            <person name="Priest M."/>
            <person name="Roberts A."/>
            <person name="Saif S."/>
            <person name="Shea T."/>
            <person name="Sisk P."/>
            <person name="Sykes S."/>
            <person name="Wortman J."/>
            <person name="Nusbaum C."/>
            <person name="Birren B."/>
        </authorList>
    </citation>
    <scope>NUCLEOTIDE SEQUENCE [LARGE SCALE GENOMIC DNA]</scope>
    <source>
        <strain evidence="12 13">NIPH 386</strain>
    </source>
</reference>
<dbReference type="NCBIfam" id="NF001399">
    <property type="entry name" value="PRK00283.1"/>
    <property type="match status" value="1"/>
</dbReference>
<dbReference type="InterPro" id="IPR050090">
    <property type="entry name" value="Tyrosine_recombinase_XerCD"/>
</dbReference>
<keyword evidence="5 9" id="KW-0229">DNA integration</keyword>
<feature type="active site" evidence="9">
    <location>
        <position position="295"/>
    </location>
</feature>
<gene>
    <name evidence="9" type="primary">xerC</name>
    <name evidence="12" type="ORF">F958_01603</name>
</gene>
<feature type="active site" evidence="9">
    <location>
        <position position="174"/>
    </location>
</feature>
<dbReference type="InterPro" id="IPR004107">
    <property type="entry name" value="Integrase_SAM-like_N"/>
</dbReference>
<keyword evidence="4 9" id="KW-0159">Chromosome partition</keyword>
<proteinExistence type="inferred from homology"/>
<evidence type="ECO:0000256" key="3">
    <source>
        <dbReference type="ARBA" id="ARBA00022618"/>
    </source>
</evidence>
<dbReference type="HAMAP" id="MF_01808">
    <property type="entry name" value="Recomb_XerC_XerD"/>
    <property type="match status" value="1"/>
</dbReference>
<dbReference type="AlphaFoldDB" id="A0AAV3INS4"/>
<evidence type="ECO:0000313" key="13">
    <source>
        <dbReference type="Proteomes" id="UP000013028"/>
    </source>
</evidence>
<dbReference type="InterPro" id="IPR044068">
    <property type="entry name" value="CB"/>
</dbReference>
<name>A0AAV3INS4_ACINO</name>
<evidence type="ECO:0000256" key="4">
    <source>
        <dbReference type="ARBA" id="ARBA00022829"/>
    </source>
</evidence>
<keyword evidence="2 9" id="KW-0963">Cytoplasm</keyword>
<comment type="function">
    <text evidence="9">Site-specific tyrosine recombinase, which acts by catalyzing the cutting and rejoining of the recombining DNA molecules. The XerC-XerD complex is essential to convert dimers of the bacterial chromosome into monomers to permit their segregation at cell division. It also contributes to the segregational stability of plasmids.</text>
</comment>